<evidence type="ECO:0000259" key="13">
    <source>
        <dbReference type="PROSITE" id="PS51005"/>
    </source>
</evidence>
<name>A0A6J1BLU9_9ROSI</name>
<dbReference type="PANTHER" id="PTHR31744:SF216">
    <property type="entry name" value="NAC TRANSCRIPTION FACTOR"/>
    <property type="match status" value="1"/>
</dbReference>
<keyword evidence="4 12" id="KW-1133">Transmembrane helix</keyword>
<accession>A0A6J1BLU9</accession>
<keyword evidence="3 12" id="KW-0812">Transmembrane</keyword>
<dbReference type="InterPro" id="IPR003441">
    <property type="entry name" value="NAC-dom"/>
</dbReference>
<evidence type="ECO:0000256" key="11">
    <source>
        <dbReference type="SAM" id="MobiDB-lite"/>
    </source>
</evidence>
<evidence type="ECO:0000256" key="5">
    <source>
        <dbReference type="ARBA" id="ARBA00023015"/>
    </source>
</evidence>
<keyword evidence="5" id="KW-0805">Transcription regulation</keyword>
<feature type="region of interest" description="Disordered" evidence="11">
    <location>
        <begin position="501"/>
        <end position="522"/>
    </location>
</feature>
<protein>
    <submittedName>
        <fullName evidence="15">NAC domain-containing protein 17-like isoform X4</fullName>
    </submittedName>
</protein>
<evidence type="ECO:0000256" key="9">
    <source>
        <dbReference type="ARBA" id="ARBA00023163"/>
    </source>
</evidence>
<dbReference type="PROSITE" id="PS51005">
    <property type="entry name" value="NAC"/>
    <property type="match status" value="1"/>
</dbReference>
<evidence type="ECO:0000256" key="8">
    <source>
        <dbReference type="ARBA" id="ARBA00023159"/>
    </source>
</evidence>
<sequence>MTVTAAAADSCLGDDQVWPPGFRFHPTDEELVLYYLKRKICRRKLKLDIIRETDVYKWDPEELPAQSILKSGDRQWFFFSPRDRKYPNGARSNRATRQGYWKATGKDRTITCNSRVVGVKKTLVFYKGRAPNGERTDWVMHEYTLDEEELKRCQNMKDYYALYKVYKKSGPGPKNGEQYGAPFKEEEWAEEEYVSNPVTVTPVKLPNEAIPDDNVKANGQVQSALNDIEEFMRQLADEPALPLPQAQSGYALPQVVSEEETQSTLLDPSPRGVIFPEPIGVCHEQAGFEFSQSPTSHLHEAPEVTSVADHFGQVPQICEEGFLEIDDLSGPQTLTPNVGQPAENVQFNELDGLSEFDLFQDAAMFLQDMGPIDQGAVPFSYTDNMINQPQLNAFGVNQHFQPQLNATGDNQRLQPQLNAFGDNMLNQVGNQSQSCSNINLIDQQLLPHSNVAQVDYQLQFQSVGDELDQLIQLDQINGPLWTHDQSSDVFTPSGSNLGNAAPTSGLIYNGNNQDQGDENGGGPSRFSSALWSFVESIPTTPASAAENPLVNRALERMSSFSRLRLNARNTAVSAVNGAATARRTGGNRGFFFISILGALCAILWFLIGTVRILGRSISS</sequence>
<evidence type="ECO:0000313" key="14">
    <source>
        <dbReference type="Proteomes" id="UP000504621"/>
    </source>
</evidence>
<keyword evidence="14" id="KW-1185">Reference proteome</keyword>
<keyword evidence="6" id="KW-0238">DNA-binding</keyword>
<organism evidence="14 15">
    <name type="scientific">Herrania umbratica</name>
    <dbReference type="NCBI Taxonomy" id="108875"/>
    <lineage>
        <taxon>Eukaryota</taxon>
        <taxon>Viridiplantae</taxon>
        <taxon>Streptophyta</taxon>
        <taxon>Embryophyta</taxon>
        <taxon>Tracheophyta</taxon>
        <taxon>Spermatophyta</taxon>
        <taxon>Magnoliopsida</taxon>
        <taxon>eudicotyledons</taxon>
        <taxon>Gunneridae</taxon>
        <taxon>Pentapetalae</taxon>
        <taxon>rosids</taxon>
        <taxon>malvids</taxon>
        <taxon>Malvales</taxon>
        <taxon>Malvaceae</taxon>
        <taxon>Byttnerioideae</taxon>
        <taxon>Herrania</taxon>
    </lineage>
</organism>
<evidence type="ECO:0000256" key="7">
    <source>
        <dbReference type="ARBA" id="ARBA00023136"/>
    </source>
</evidence>
<dbReference type="GO" id="GO:0016020">
    <property type="term" value="C:membrane"/>
    <property type="evidence" value="ECO:0007669"/>
    <property type="project" value="UniProtKB-SubCell"/>
</dbReference>
<feature type="transmembrane region" description="Helical" evidence="12">
    <location>
        <begin position="590"/>
        <end position="613"/>
    </location>
</feature>
<proteinExistence type="predicted"/>
<dbReference type="GO" id="GO:0006355">
    <property type="term" value="P:regulation of DNA-templated transcription"/>
    <property type="evidence" value="ECO:0007669"/>
    <property type="project" value="InterPro"/>
</dbReference>
<evidence type="ECO:0000256" key="6">
    <source>
        <dbReference type="ARBA" id="ARBA00023125"/>
    </source>
</evidence>
<dbReference type="GO" id="GO:0000976">
    <property type="term" value="F:transcription cis-regulatory region binding"/>
    <property type="evidence" value="ECO:0007669"/>
    <property type="project" value="UniProtKB-ARBA"/>
</dbReference>
<dbReference type="PANTHER" id="PTHR31744">
    <property type="entry name" value="PROTEIN CUP-SHAPED COTYLEDON 2-RELATED"/>
    <property type="match status" value="1"/>
</dbReference>
<dbReference type="AlphaFoldDB" id="A0A6J1BLU9"/>
<dbReference type="GO" id="GO:0005634">
    <property type="term" value="C:nucleus"/>
    <property type="evidence" value="ECO:0007669"/>
    <property type="project" value="UniProtKB-SubCell"/>
</dbReference>
<dbReference type="Gene3D" id="2.170.150.80">
    <property type="entry name" value="NAC domain"/>
    <property type="match status" value="1"/>
</dbReference>
<evidence type="ECO:0000256" key="2">
    <source>
        <dbReference type="ARBA" id="ARBA00004167"/>
    </source>
</evidence>
<dbReference type="SUPFAM" id="SSF101941">
    <property type="entry name" value="NAC domain"/>
    <property type="match status" value="1"/>
</dbReference>
<reference evidence="15" key="1">
    <citation type="submission" date="2025-08" db="UniProtKB">
        <authorList>
            <consortium name="RefSeq"/>
        </authorList>
    </citation>
    <scope>IDENTIFICATION</scope>
    <source>
        <tissue evidence="15">Leaf</tissue>
    </source>
</reference>
<keyword evidence="7 12" id="KW-0472">Membrane</keyword>
<dbReference type="InterPro" id="IPR036093">
    <property type="entry name" value="NAC_dom_sf"/>
</dbReference>
<keyword evidence="8" id="KW-0010">Activator</keyword>
<dbReference type="Pfam" id="PF02365">
    <property type="entry name" value="NAM"/>
    <property type="match status" value="1"/>
</dbReference>
<comment type="subcellular location">
    <subcellularLocation>
        <location evidence="2">Membrane</location>
        <topology evidence="2">Single-pass membrane protein</topology>
    </subcellularLocation>
    <subcellularLocation>
        <location evidence="1">Nucleus</location>
    </subcellularLocation>
</comment>
<dbReference type="GeneID" id="110428545"/>
<dbReference type="Proteomes" id="UP000504621">
    <property type="component" value="Unplaced"/>
</dbReference>
<evidence type="ECO:0000256" key="4">
    <source>
        <dbReference type="ARBA" id="ARBA00022989"/>
    </source>
</evidence>
<keyword evidence="9" id="KW-0804">Transcription</keyword>
<keyword evidence="10" id="KW-0539">Nucleus</keyword>
<evidence type="ECO:0000256" key="3">
    <source>
        <dbReference type="ARBA" id="ARBA00022692"/>
    </source>
</evidence>
<gene>
    <name evidence="15" type="primary">LOC110428545</name>
</gene>
<feature type="domain" description="NAC" evidence="13">
    <location>
        <begin position="18"/>
        <end position="168"/>
    </location>
</feature>
<evidence type="ECO:0000313" key="15">
    <source>
        <dbReference type="RefSeq" id="XP_021300073.1"/>
    </source>
</evidence>
<evidence type="ECO:0000256" key="1">
    <source>
        <dbReference type="ARBA" id="ARBA00004123"/>
    </source>
</evidence>
<dbReference type="RefSeq" id="XP_021300073.1">
    <property type="nucleotide sequence ID" value="XM_021444398.1"/>
</dbReference>
<evidence type="ECO:0000256" key="12">
    <source>
        <dbReference type="SAM" id="Phobius"/>
    </source>
</evidence>
<dbReference type="FunFam" id="2.170.150.80:FF:000002">
    <property type="entry name" value="Nac domain-containing protein 86"/>
    <property type="match status" value="1"/>
</dbReference>
<evidence type="ECO:0000256" key="10">
    <source>
        <dbReference type="ARBA" id="ARBA00023242"/>
    </source>
</evidence>